<evidence type="ECO:0000256" key="2">
    <source>
        <dbReference type="ARBA" id="ARBA00022723"/>
    </source>
</evidence>
<keyword evidence="5" id="KW-0539">Nucleus</keyword>
<keyword evidence="4" id="KW-0804">Transcription</keyword>
<keyword evidence="8" id="KW-1185">Reference proteome</keyword>
<evidence type="ECO:0000313" key="8">
    <source>
        <dbReference type="Proteomes" id="UP001215712"/>
    </source>
</evidence>
<reference evidence="7" key="2">
    <citation type="submission" date="2023-01" db="EMBL/GenBank/DDBJ databases">
        <authorList>
            <person name="Petersen C."/>
        </authorList>
    </citation>
    <scope>NUCLEOTIDE SEQUENCE</scope>
    <source>
        <strain evidence="7">IBT 17514</strain>
    </source>
</reference>
<evidence type="ECO:0000256" key="3">
    <source>
        <dbReference type="ARBA" id="ARBA00023015"/>
    </source>
</evidence>
<dbReference type="Pfam" id="PF04082">
    <property type="entry name" value="Fungal_trans"/>
    <property type="match status" value="1"/>
</dbReference>
<name>A0AAD6HME4_9EURO</name>
<organism evidence="7 8">
    <name type="scientific">Penicillium malachiteum</name>
    <dbReference type="NCBI Taxonomy" id="1324776"/>
    <lineage>
        <taxon>Eukaryota</taxon>
        <taxon>Fungi</taxon>
        <taxon>Dikarya</taxon>
        <taxon>Ascomycota</taxon>
        <taxon>Pezizomycotina</taxon>
        <taxon>Eurotiomycetes</taxon>
        <taxon>Eurotiomycetidae</taxon>
        <taxon>Eurotiales</taxon>
        <taxon>Aspergillaceae</taxon>
        <taxon>Penicillium</taxon>
    </lineage>
</organism>
<dbReference type="GO" id="GO:0005634">
    <property type="term" value="C:nucleus"/>
    <property type="evidence" value="ECO:0007669"/>
    <property type="project" value="UniProtKB-SubCell"/>
</dbReference>
<dbReference type="Proteomes" id="UP001215712">
    <property type="component" value="Unassembled WGS sequence"/>
</dbReference>
<keyword evidence="3" id="KW-0805">Transcription regulation</keyword>
<dbReference type="AlphaFoldDB" id="A0AAD6HME4"/>
<dbReference type="InterPro" id="IPR007219">
    <property type="entry name" value="XnlR_reg_dom"/>
</dbReference>
<evidence type="ECO:0000256" key="5">
    <source>
        <dbReference type="ARBA" id="ARBA00023242"/>
    </source>
</evidence>
<comment type="caution">
    <text evidence="7">The sequence shown here is derived from an EMBL/GenBank/DDBJ whole genome shotgun (WGS) entry which is preliminary data.</text>
</comment>
<evidence type="ECO:0000256" key="1">
    <source>
        <dbReference type="ARBA" id="ARBA00004123"/>
    </source>
</evidence>
<dbReference type="EMBL" id="JAQJAN010000006">
    <property type="protein sequence ID" value="KAJ5727480.1"/>
    <property type="molecule type" value="Genomic_DNA"/>
</dbReference>
<dbReference type="GO" id="GO:0003677">
    <property type="term" value="F:DNA binding"/>
    <property type="evidence" value="ECO:0007669"/>
    <property type="project" value="InterPro"/>
</dbReference>
<dbReference type="SMART" id="SM00906">
    <property type="entry name" value="Fungal_trans"/>
    <property type="match status" value="1"/>
</dbReference>
<proteinExistence type="predicted"/>
<dbReference type="GO" id="GO:0008270">
    <property type="term" value="F:zinc ion binding"/>
    <property type="evidence" value="ECO:0007669"/>
    <property type="project" value="InterPro"/>
</dbReference>
<dbReference type="CDD" id="cd12148">
    <property type="entry name" value="fungal_TF_MHR"/>
    <property type="match status" value="1"/>
</dbReference>
<dbReference type="GO" id="GO:0000981">
    <property type="term" value="F:DNA-binding transcription factor activity, RNA polymerase II-specific"/>
    <property type="evidence" value="ECO:0007669"/>
    <property type="project" value="InterPro"/>
</dbReference>
<dbReference type="InterPro" id="IPR050815">
    <property type="entry name" value="TF_fung"/>
</dbReference>
<dbReference type="PANTHER" id="PTHR47338">
    <property type="entry name" value="ZN(II)2CYS6 TRANSCRIPTION FACTOR (EUROFUNG)-RELATED"/>
    <property type="match status" value="1"/>
</dbReference>
<evidence type="ECO:0000256" key="4">
    <source>
        <dbReference type="ARBA" id="ARBA00023163"/>
    </source>
</evidence>
<evidence type="ECO:0000259" key="6">
    <source>
        <dbReference type="SMART" id="SM00906"/>
    </source>
</evidence>
<dbReference type="PANTHER" id="PTHR47338:SF10">
    <property type="entry name" value="TRANSCRIPTION FACTOR DOMAIN-CONTAINING PROTEIN-RELATED"/>
    <property type="match status" value="1"/>
</dbReference>
<keyword evidence="2" id="KW-0479">Metal-binding</keyword>
<dbReference type="GO" id="GO:0006351">
    <property type="term" value="P:DNA-templated transcription"/>
    <property type="evidence" value="ECO:0007669"/>
    <property type="project" value="InterPro"/>
</dbReference>
<gene>
    <name evidence="7" type="ORF">N7493_005300</name>
</gene>
<evidence type="ECO:0000313" key="7">
    <source>
        <dbReference type="EMBL" id="KAJ5727480.1"/>
    </source>
</evidence>
<accession>A0AAD6HME4</accession>
<comment type="subcellular location">
    <subcellularLocation>
        <location evidence="1">Nucleus</location>
    </subcellularLocation>
</comment>
<reference evidence="7" key="1">
    <citation type="journal article" date="2023" name="IMA Fungus">
        <title>Comparative genomic study of the Penicillium genus elucidates a diverse pangenome and 15 lateral gene transfer events.</title>
        <authorList>
            <person name="Petersen C."/>
            <person name="Sorensen T."/>
            <person name="Nielsen M.R."/>
            <person name="Sondergaard T.E."/>
            <person name="Sorensen J.L."/>
            <person name="Fitzpatrick D.A."/>
            <person name="Frisvad J.C."/>
            <person name="Nielsen K.L."/>
        </authorList>
    </citation>
    <scope>NUCLEOTIDE SEQUENCE</scope>
    <source>
        <strain evidence="7">IBT 17514</strain>
    </source>
</reference>
<sequence>MFALAARFSGLNYFAGLSPTDRGKAFSREAIQVYDSCRRVPGEPNLHLLQGSILLAFFFHTTGPSSRAWMLTGMVIRLAYELEIEKTDQVGRRILAAKDWIQIEEIRRAWWLVWELDTFASLTCNRPYAIPREEVAVFLPISDENWFSGTFTASATLKASPEEAWKSLDGSENQNPRAWFLVANYLTSLALGSQSRIPQNQLTMDLSINCFRFALPKTFDPPFQTLINSEQIAERNWVICTYLTLYAHRALHGSTGVSVTATADLLPRIHSLQAFYAELAYIADCWPTNALTVCQPLIACTLLASHHILWQVPDSLQDPSIRLGRALVEEILKRFSGTWEIGMNLLSQYIRLLYVPN</sequence>
<protein>
    <recommendedName>
        <fullName evidence="6">Xylanolytic transcriptional activator regulatory domain-containing protein</fullName>
    </recommendedName>
</protein>
<feature type="domain" description="Xylanolytic transcriptional activator regulatory" evidence="6">
    <location>
        <begin position="68"/>
        <end position="146"/>
    </location>
</feature>